<keyword evidence="6 7" id="KW-0472">Membrane</keyword>
<evidence type="ECO:0000256" key="3">
    <source>
        <dbReference type="ARBA" id="ARBA00022475"/>
    </source>
</evidence>
<evidence type="ECO:0000256" key="1">
    <source>
        <dbReference type="ARBA" id="ARBA00004651"/>
    </source>
</evidence>
<dbReference type="Proteomes" id="UP000094271">
    <property type="component" value="Unassembled WGS sequence"/>
</dbReference>
<dbReference type="InterPro" id="IPR035906">
    <property type="entry name" value="MetI-like_sf"/>
</dbReference>
<dbReference type="AlphaFoldDB" id="A0A1E3UNR6"/>
<proteinExistence type="inferred from homology"/>
<evidence type="ECO:0000256" key="7">
    <source>
        <dbReference type="RuleBase" id="RU363032"/>
    </source>
</evidence>
<evidence type="ECO:0000256" key="6">
    <source>
        <dbReference type="ARBA" id="ARBA00023136"/>
    </source>
</evidence>
<dbReference type="Pfam" id="PF00528">
    <property type="entry name" value="BPD_transp_1"/>
    <property type="match status" value="1"/>
</dbReference>
<dbReference type="GO" id="GO:0005886">
    <property type="term" value="C:plasma membrane"/>
    <property type="evidence" value="ECO:0007669"/>
    <property type="project" value="UniProtKB-SubCell"/>
</dbReference>
<evidence type="ECO:0000259" key="8">
    <source>
        <dbReference type="PROSITE" id="PS50928"/>
    </source>
</evidence>
<accession>A0A1E3UNR6</accession>
<evidence type="ECO:0000313" key="11">
    <source>
        <dbReference type="Proteomes" id="UP000094271"/>
    </source>
</evidence>
<keyword evidence="3" id="KW-1003">Cell membrane</keyword>
<evidence type="ECO:0000313" key="9">
    <source>
        <dbReference type="EMBL" id="ODR50232.1"/>
    </source>
</evidence>
<reference evidence="9 12" key="1">
    <citation type="submission" date="2016-08" db="EMBL/GenBank/DDBJ databases">
        <title>Characterization of Isolates of Eisenbergiella tayi Derived from Blood Cultures, Using Whole Genome Sequencing.</title>
        <authorList>
            <person name="Bernier A.-M."/>
            <person name="Burdz T."/>
            <person name="Wiebe D."/>
            <person name="Bernard K."/>
        </authorList>
    </citation>
    <scope>NUCLEOTIDE SEQUENCE [LARGE SCALE GENOMIC DNA]</scope>
    <source>
        <strain evidence="9 12">NML120146</strain>
    </source>
</reference>
<feature type="transmembrane region" description="Helical" evidence="7">
    <location>
        <begin position="20"/>
        <end position="45"/>
    </location>
</feature>
<keyword evidence="12" id="KW-1185">Reference proteome</keyword>
<feature type="transmembrane region" description="Helical" evidence="7">
    <location>
        <begin position="272"/>
        <end position="293"/>
    </location>
</feature>
<sequence length="306" mass="34168">MDVKKKKGLLHDIKINKAYYLMLLPVLIYFIVFSYIPMGGLVIAFQNFRPASGILGSSFVGLKNFIDFFNSVYFGRVLRNTVIISLLSLLICFPLPIIFALLLNEVRRLRFKKAVQTITYMPYFISLVVLAGIIIDFTSSDGILGGTLMTALTGESKNLLADPQYFRAIMTVSELWQGLGYSSIIYVATLSAVDQQLYEAAAIDGANRWQQTIHITIPEISSTIIIMLILKCGTMLAVGAEKIILLYNANIYETADVISTFVYRKGLQEFNYGYSTAVGMFNSVINFVLIVVANKLAKKFSDTNLF</sequence>
<keyword evidence="5 7" id="KW-1133">Transmembrane helix</keyword>
<comment type="caution">
    <text evidence="10">The sequence shown here is derived from an EMBL/GenBank/DDBJ whole genome shotgun (WGS) entry which is preliminary data.</text>
</comment>
<dbReference type="EMBL" id="MEHA01000002">
    <property type="protein sequence ID" value="ODR55281.1"/>
    <property type="molecule type" value="Genomic_DNA"/>
</dbReference>
<dbReference type="RefSeq" id="WP_069410864.1">
    <property type="nucleotide sequence ID" value="NZ_DAWDRA010000012.1"/>
</dbReference>
<name>A0A1E3UNR6_9FIRM</name>
<evidence type="ECO:0000256" key="4">
    <source>
        <dbReference type="ARBA" id="ARBA00022692"/>
    </source>
</evidence>
<comment type="similarity">
    <text evidence="7">Belongs to the binding-protein-dependent transport system permease family.</text>
</comment>
<dbReference type="SUPFAM" id="SSF161098">
    <property type="entry name" value="MetI-like"/>
    <property type="match status" value="1"/>
</dbReference>
<organism evidence="10 11">
    <name type="scientific">Eisenbergiella tayi</name>
    <dbReference type="NCBI Taxonomy" id="1432052"/>
    <lineage>
        <taxon>Bacteria</taxon>
        <taxon>Bacillati</taxon>
        <taxon>Bacillota</taxon>
        <taxon>Clostridia</taxon>
        <taxon>Lachnospirales</taxon>
        <taxon>Lachnospiraceae</taxon>
        <taxon>Eisenbergiella</taxon>
    </lineage>
</organism>
<dbReference type="Proteomes" id="UP000094869">
    <property type="component" value="Unassembled WGS sequence"/>
</dbReference>
<dbReference type="InterPro" id="IPR050809">
    <property type="entry name" value="UgpAE/MalFG_permease"/>
</dbReference>
<evidence type="ECO:0000256" key="5">
    <source>
        <dbReference type="ARBA" id="ARBA00022989"/>
    </source>
</evidence>
<comment type="subcellular location">
    <subcellularLocation>
        <location evidence="1 7">Cell membrane</location>
        <topology evidence="1 7">Multi-pass membrane protein</topology>
    </subcellularLocation>
</comment>
<gene>
    <name evidence="10" type="ORF">BEI59_04750</name>
    <name evidence="9" type="ORF">BEI63_23725</name>
</gene>
<dbReference type="Gene3D" id="1.10.3720.10">
    <property type="entry name" value="MetI-like"/>
    <property type="match status" value="1"/>
</dbReference>
<evidence type="ECO:0000313" key="12">
    <source>
        <dbReference type="Proteomes" id="UP000094869"/>
    </source>
</evidence>
<dbReference type="InterPro" id="IPR000515">
    <property type="entry name" value="MetI-like"/>
</dbReference>
<feature type="transmembrane region" description="Helical" evidence="7">
    <location>
        <begin position="115"/>
        <end position="135"/>
    </location>
</feature>
<dbReference type="PROSITE" id="PS50928">
    <property type="entry name" value="ABC_TM1"/>
    <property type="match status" value="1"/>
</dbReference>
<feature type="domain" description="ABC transmembrane type-1" evidence="8">
    <location>
        <begin position="78"/>
        <end position="293"/>
    </location>
</feature>
<evidence type="ECO:0000313" key="10">
    <source>
        <dbReference type="EMBL" id="ODR55281.1"/>
    </source>
</evidence>
<dbReference type="PANTHER" id="PTHR43227:SF11">
    <property type="entry name" value="BLL4140 PROTEIN"/>
    <property type="match status" value="1"/>
</dbReference>
<keyword evidence="4 7" id="KW-0812">Transmembrane</keyword>
<dbReference type="EMBL" id="MEHD01000036">
    <property type="protein sequence ID" value="ODR50232.1"/>
    <property type="molecule type" value="Genomic_DNA"/>
</dbReference>
<keyword evidence="2 7" id="KW-0813">Transport</keyword>
<dbReference type="PANTHER" id="PTHR43227">
    <property type="entry name" value="BLL4140 PROTEIN"/>
    <property type="match status" value="1"/>
</dbReference>
<dbReference type="GO" id="GO:0055085">
    <property type="term" value="P:transmembrane transport"/>
    <property type="evidence" value="ECO:0007669"/>
    <property type="project" value="InterPro"/>
</dbReference>
<evidence type="ECO:0000256" key="2">
    <source>
        <dbReference type="ARBA" id="ARBA00022448"/>
    </source>
</evidence>
<feature type="transmembrane region" description="Helical" evidence="7">
    <location>
        <begin position="82"/>
        <end position="103"/>
    </location>
</feature>
<reference evidence="10 11" key="2">
    <citation type="submission" date="2016-08" db="EMBL/GenBank/DDBJ databases">
        <authorList>
            <person name="Seilhamer J.J."/>
        </authorList>
    </citation>
    <scope>NUCLEOTIDE SEQUENCE [LARGE SCALE GENOMIC DNA]</scope>
    <source>
        <strain evidence="10 11">NML150140-1</strain>
    </source>
</reference>
<dbReference type="CDD" id="cd06261">
    <property type="entry name" value="TM_PBP2"/>
    <property type="match status" value="1"/>
</dbReference>
<protein>
    <submittedName>
        <fullName evidence="10">Sugar ABC transporter permease</fullName>
    </submittedName>
</protein>